<keyword evidence="3 6" id="KW-0012">Acyltransferase</keyword>
<evidence type="ECO:0000256" key="1">
    <source>
        <dbReference type="ARBA" id="ARBA00005189"/>
    </source>
</evidence>
<dbReference type="Pfam" id="PF01553">
    <property type="entry name" value="Acyltransferase"/>
    <property type="match status" value="1"/>
</dbReference>
<keyword evidence="4" id="KW-0812">Transmembrane</keyword>
<feature type="transmembrane region" description="Helical" evidence="4">
    <location>
        <begin position="52"/>
        <end position="70"/>
    </location>
</feature>
<name>A0ABS7DDK3_9GAMM</name>
<evidence type="ECO:0000259" key="5">
    <source>
        <dbReference type="SMART" id="SM00563"/>
    </source>
</evidence>
<gene>
    <name evidence="6" type="ORF">J5V48_00505</name>
</gene>
<feature type="transmembrane region" description="Helical" evidence="4">
    <location>
        <begin position="12"/>
        <end position="32"/>
    </location>
</feature>
<keyword evidence="7" id="KW-1185">Reference proteome</keyword>
<dbReference type="SUPFAM" id="SSF69593">
    <property type="entry name" value="Glycerol-3-phosphate (1)-acyltransferase"/>
    <property type="match status" value="1"/>
</dbReference>
<dbReference type="Proteomes" id="UP000731465">
    <property type="component" value="Unassembled WGS sequence"/>
</dbReference>
<comment type="caution">
    <text evidence="6">The sequence shown here is derived from an EMBL/GenBank/DDBJ whole genome shotgun (WGS) entry which is preliminary data.</text>
</comment>
<feature type="domain" description="Phospholipid/glycerol acyltransferase" evidence="5">
    <location>
        <begin position="86"/>
        <end position="195"/>
    </location>
</feature>
<dbReference type="PANTHER" id="PTHR10434:SF66">
    <property type="entry name" value="PHOSPHOLIPID_GLYCEROL ACYLTRANSFERASE DOMAIN-CONTAINING PROTEIN"/>
    <property type="match status" value="1"/>
</dbReference>
<dbReference type="EMBL" id="JAGFNY010000001">
    <property type="protein sequence ID" value="MBW7569377.1"/>
    <property type="molecule type" value="Genomic_DNA"/>
</dbReference>
<dbReference type="InterPro" id="IPR002123">
    <property type="entry name" value="Plipid/glycerol_acylTrfase"/>
</dbReference>
<dbReference type="RefSeq" id="WP_219935839.1">
    <property type="nucleotide sequence ID" value="NZ_JAGFNY010000001.1"/>
</dbReference>
<dbReference type="PANTHER" id="PTHR10434">
    <property type="entry name" value="1-ACYL-SN-GLYCEROL-3-PHOSPHATE ACYLTRANSFERASE"/>
    <property type="match status" value="1"/>
</dbReference>
<reference evidence="6 7" key="1">
    <citation type="submission" date="2021-03" db="EMBL/GenBank/DDBJ databases">
        <title>Succinivibrio sp. nov. isolated from feces of cow.</title>
        <authorList>
            <person name="Choi J.-Y."/>
        </authorList>
    </citation>
    <scope>NUCLEOTIDE SEQUENCE [LARGE SCALE GENOMIC DNA]</scope>
    <source>
        <strain evidence="6 7">AGMB01872</strain>
    </source>
</reference>
<evidence type="ECO:0000256" key="4">
    <source>
        <dbReference type="SAM" id="Phobius"/>
    </source>
</evidence>
<keyword evidence="4" id="KW-1133">Transmembrane helix</keyword>
<evidence type="ECO:0000313" key="6">
    <source>
        <dbReference type="EMBL" id="MBW7569377.1"/>
    </source>
</evidence>
<dbReference type="CDD" id="cd07989">
    <property type="entry name" value="LPLAT_AGPAT-like"/>
    <property type="match status" value="1"/>
</dbReference>
<dbReference type="SMART" id="SM00563">
    <property type="entry name" value="PlsC"/>
    <property type="match status" value="1"/>
</dbReference>
<comment type="pathway">
    <text evidence="1">Lipid metabolism.</text>
</comment>
<accession>A0ABS7DDK3</accession>
<evidence type="ECO:0000256" key="2">
    <source>
        <dbReference type="ARBA" id="ARBA00022679"/>
    </source>
</evidence>
<protein>
    <submittedName>
        <fullName evidence="6">1-acyl-sn-glycerol-3-phosphate acyltransferase</fullName>
    </submittedName>
</protein>
<proteinExistence type="predicted"/>
<evidence type="ECO:0000313" key="7">
    <source>
        <dbReference type="Proteomes" id="UP000731465"/>
    </source>
</evidence>
<keyword evidence="4" id="KW-0472">Membrane</keyword>
<keyword evidence="2" id="KW-0808">Transferase</keyword>
<evidence type="ECO:0000256" key="3">
    <source>
        <dbReference type="ARBA" id="ARBA00023315"/>
    </source>
</evidence>
<organism evidence="6 7">
    <name type="scientific">Succinivibrio faecicola</name>
    <dbReference type="NCBI Taxonomy" id="2820300"/>
    <lineage>
        <taxon>Bacteria</taxon>
        <taxon>Pseudomonadati</taxon>
        <taxon>Pseudomonadota</taxon>
        <taxon>Gammaproteobacteria</taxon>
        <taxon>Aeromonadales</taxon>
        <taxon>Succinivibrionaceae</taxon>
        <taxon>Succinivibrio</taxon>
    </lineage>
</organism>
<sequence length="258" mass="29726">MKLIAGPYRALISTLMIGGFGIGALFIAFIVFNIIRLCVRDRHLRCNFSRKFTLYSFRFYLYLGCLLKIFDIEIKGLEKIKNDKGVLYIANHPSLLDVVIMDSFVNNANCVVKASLKNNFFFSGVIYCNDYLLNSISPEMMIENCRKSLSYGDNIIIFPEGTRTVDFDNIKFRHGFASIALNCNCDIRPVVFRFDGVALRKGKLFYHTYHKILTYRIEVLDKIGINEFIKNNPGHERTALPRILSKMLQKTIQSKMEN</sequence>
<dbReference type="GO" id="GO:0016746">
    <property type="term" value="F:acyltransferase activity"/>
    <property type="evidence" value="ECO:0007669"/>
    <property type="project" value="UniProtKB-KW"/>
</dbReference>